<name>A0A6N8GMB6_9MICC</name>
<protein>
    <submittedName>
        <fullName evidence="2">Uncharacterized protein</fullName>
    </submittedName>
</protein>
<reference evidence="2 3" key="1">
    <citation type="submission" date="2019-12" db="EMBL/GenBank/DDBJ databases">
        <authorList>
            <person name="Shi Y."/>
        </authorList>
    </citation>
    <scope>NUCLEOTIDE SEQUENCE [LARGE SCALE GENOMIC DNA]</scope>
    <source>
        <strain evidence="2 3">JCM 17929</strain>
    </source>
</reference>
<comment type="caution">
    <text evidence="2">The sequence shown here is derived from an EMBL/GenBank/DDBJ whole genome shotgun (WGS) entry which is preliminary data.</text>
</comment>
<dbReference type="AlphaFoldDB" id="A0A6N8GMB6"/>
<gene>
    <name evidence="2" type="ORF">GMA12_09685</name>
</gene>
<evidence type="ECO:0000256" key="1">
    <source>
        <dbReference type="SAM" id="MobiDB-lite"/>
    </source>
</evidence>
<proteinExistence type="predicted"/>
<dbReference type="EMBL" id="WOGU01000007">
    <property type="protein sequence ID" value="MUN63407.1"/>
    <property type="molecule type" value="Genomic_DNA"/>
</dbReference>
<keyword evidence="3" id="KW-1185">Reference proteome</keyword>
<evidence type="ECO:0000313" key="2">
    <source>
        <dbReference type="EMBL" id="MUN63407.1"/>
    </source>
</evidence>
<accession>A0A6N8GMB6</accession>
<evidence type="ECO:0000313" key="3">
    <source>
        <dbReference type="Proteomes" id="UP000436989"/>
    </source>
</evidence>
<dbReference type="Proteomes" id="UP000436989">
    <property type="component" value="Unassembled WGS sequence"/>
</dbReference>
<organism evidence="2 3">
    <name type="scientific">Kocuria sediminis</name>
    <dbReference type="NCBI Taxonomy" id="1038857"/>
    <lineage>
        <taxon>Bacteria</taxon>
        <taxon>Bacillati</taxon>
        <taxon>Actinomycetota</taxon>
        <taxon>Actinomycetes</taxon>
        <taxon>Micrococcales</taxon>
        <taxon>Micrococcaceae</taxon>
        <taxon>Kocuria</taxon>
    </lineage>
</organism>
<feature type="compositionally biased region" description="Low complexity" evidence="1">
    <location>
        <begin position="19"/>
        <end position="28"/>
    </location>
</feature>
<sequence>MLTGCAAPERPETAAPQGTDTTEATATTSDGNREEPVDEEEAVTEEGQGILDVETSAYPAAWAAEKERALPDKWNVDSWERASGGVFWASLVRDVRACEVGELIFVFEGSAIEPDMEQAAYHAVQEVMYTLGSDDESITSVAIMDTFEGRLFEWVTRSVLTS</sequence>
<feature type="region of interest" description="Disordered" evidence="1">
    <location>
        <begin position="1"/>
        <end position="56"/>
    </location>
</feature>
<dbReference type="RefSeq" id="WP_156269322.1">
    <property type="nucleotide sequence ID" value="NZ_WOGU01000007.1"/>
</dbReference>